<dbReference type="Gene3D" id="1.20.1250.20">
    <property type="entry name" value="MFS general substrate transporter like domains"/>
    <property type="match status" value="1"/>
</dbReference>
<feature type="transmembrane region" description="Helical" evidence="10">
    <location>
        <begin position="85"/>
        <end position="103"/>
    </location>
</feature>
<keyword evidence="6 10" id="KW-1133">Transmembrane helix</keyword>
<evidence type="ECO:0000256" key="10">
    <source>
        <dbReference type="SAM" id="Phobius"/>
    </source>
</evidence>
<dbReference type="PROSITE" id="PS50850">
    <property type="entry name" value="MFS"/>
    <property type="match status" value="1"/>
</dbReference>
<dbReference type="GO" id="GO:0051119">
    <property type="term" value="F:sugar transmembrane transporter activity"/>
    <property type="evidence" value="ECO:0007669"/>
    <property type="project" value="InterPro"/>
</dbReference>
<keyword evidence="7 10" id="KW-0472">Membrane</keyword>
<proteinExistence type="inferred from homology"/>
<comment type="caution">
    <text evidence="12">The sequence shown here is derived from an EMBL/GenBank/DDBJ whole genome shotgun (WGS) entry which is preliminary data.</text>
</comment>
<evidence type="ECO:0000256" key="9">
    <source>
        <dbReference type="RuleBase" id="RU003346"/>
    </source>
</evidence>
<gene>
    <name evidence="12" type="ORF">RN001_013786</name>
</gene>
<evidence type="ECO:0000313" key="12">
    <source>
        <dbReference type="EMBL" id="KAK4874426.1"/>
    </source>
</evidence>
<keyword evidence="2 9" id="KW-0813">Transport</keyword>
<protein>
    <recommendedName>
        <fullName evidence="11">Major facilitator superfamily (MFS) profile domain-containing protein</fullName>
    </recommendedName>
</protein>
<evidence type="ECO:0000256" key="7">
    <source>
        <dbReference type="ARBA" id="ARBA00023136"/>
    </source>
</evidence>
<feature type="transmembrane region" description="Helical" evidence="10">
    <location>
        <begin position="12"/>
        <end position="32"/>
    </location>
</feature>
<keyword evidence="8" id="KW-0325">Glycoprotein</keyword>
<accession>A0AAN7S776</accession>
<dbReference type="PANTHER" id="PTHR48021">
    <property type="match status" value="1"/>
</dbReference>
<evidence type="ECO:0000256" key="2">
    <source>
        <dbReference type="ARBA" id="ARBA00022448"/>
    </source>
</evidence>
<comment type="subcellular location">
    <subcellularLocation>
        <location evidence="1">Cell membrane</location>
        <topology evidence="1">Multi-pass membrane protein</topology>
    </subcellularLocation>
</comment>
<sequence>MNCRNTELTAKLRQFIATICLGPICYGVSLSWTSPVLPQLQNQNSTLPFTLSIVEGSWVGSMLAVGVLCAAIPSGYLADRVGLKRCIIGLALPNVIFTIIVFFSEDVYSLCIGRFISGIAAGGVCVLSPMYIADISDVSVRGVLGCFFELLIYVGVIFVSIFGAYFHYITLTIVLGISSLLFGILFLIFPESPTYLMKIGQKDDAKRALEFFRSEDSDVSHDLEQICYNLQEQQQRQKVNIKKALTSKPVVRGLIACVGLTVFQQLSAVNAIIFYGVQIFQEANTGIDAYTSAIIVSVVQLVSALFTVFVIGKAGRRLFLYLSTIFCGIPLCILGVYFDLKVRNISFIGIDYVPLVSLLVFALGFALGLGPVPWLINGELFSHEVKGVANGITITSNWITLFVITKTFPIAMKDVGPQFPFYLYASFMVLCLVFVKFCMPETRGKSLEQIQNELKS</sequence>
<dbReference type="CDD" id="cd17358">
    <property type="entry name" value="MFS_GLUT6_8_Class3_like"/>
    <property type="match status" value="1"/>
</dbReference>
<comment type="similarity">
    <text evidence="9">Belongs to the major facilitator superfamily. Sugar transporter (TC 2.A.1.1) family.</text>
</comment>
<evidence type="ECO:0000256" key="6">
    <source>
        <dbReference type="ARBA" id="ARBA00022989"/>
    </source>
</evidence>
<evidence type="ECO:0000256" key="8">
    <source>
        <dbReference type="ARBA" id="ARBA00023180"/>
    </source>
</evidence>
<keyword evidence="4" id="KW-0762">Sugar transport</keyword>
<evidence type="ECO:0000313" key="13">
    <source>
        <dbReference type="Proteomes" id="UP001353858"/>
    </source>
</evidence>
<dbReference type="InterPro" id="IPR044775">
    <property type="entry name" value="MFS_ERD6/Tret1-like"/>
</dbReference>
<dbReference type="PRINTS" id="PR00171">
    <property type="entry name" value="SUGRTRNSPORT"/>
</dbReference>
<feature type="transmembrane region" description="Helical" evidence="10">
    <location>
        <begin position="58"/>
        <end position="78"/>
    </location>
</feature>
<evidence type="ECO:0000256" key="4">
    <source>
        <dbReference type="ARBA" id="ARBA00022597"/>
    </source>
</evidence>
<dbReference type="PANTHER" id="PTHR48021:SF86">
    <property type="entry name" value="FACILITATED TREHALOSE TRANSPORTER TRET1-1-LIKE PROTEIN"/>
    <property type="match status" value="1"/>
</dbReference>
<feature type="transmembrane region" description="Helical" evidence="10">
    <location>
        <begin position="318"/>
        <end position="340"/>
    </location>
</feature>
<evidence type="ECO:0000256" key="3">
    <source>
        <dbReference type="ARBA" id="ARBA00022475"/>
    </source>
</evidence>
<feature type="transmembrane region" description="Helical" evidence="10">
    <location>
        <begin position="352"/>
        <end position="376"/>
    </location>
</feature>
<dbReference type="InterPro" id="IPR036259">
    <property type="entry name" value="MFS_trans_sf"/>
</dbReference>
<evidence type="ECO:0000256" key="1">
    <source>
        <dbReference type="ARBA" id="ARBA00004651"/>
    </source>
</evidence>
<keyword evidence="3" id="KW-1003">Cell membrane</keyword>
<evidence type="ECO:0000259" key="11">
    <source>
        <dbReference type="PROSITE" id="PS50850"/>
    </source>
</evidence>
<feature type="transmembrane region" description="Helical" evidence="10">
    <location>
        <begin position="250"/>
        <end position="277"/>
    </location>
</feature>
<feature type="transmembrane region" description="Helical" evidence="10">
    <location>
        <begin position="140"/>
        <end position="162"/>
    </location>
</feature>
<feature type="domain" description="Major facilitator superfamily (MFS) profile" evidence="11">
    <location>
        <begin position="15"/>
        <end position="443"/>
    </location>
</feature>
<keyword evidence="5 10" id="KW-0812">Transmembrane</keyword>
<organism evidence="12 13">
    <name type="scientific">Aquatica leii</name>
    <dbReference type="NCBI Taxonomy" id="1421715"/>
    <lineage>
        <taxon>Eukaryota</taxon>
        <taxon>Metazoa</taxon>
        <taxon>Ecdysozoa</taxon>
        <taxon>Arthropoda</taxon>
        <taxon>Hexapoda</taxon>
        <taxon>Insecta</taxon>
        <taxon>Pterygota</taxon>
        <taxon>Neoptera</taxon>
        <taxon>Endopterygota</taxon>
        <taxon>Coleoptera</taxon>
        <taxon>Polyphaga</taxon>
        <taxon>Elateriformia</taxon>
        <taxon>Elateroidea</taxon>
        <taxon>Lampyridae</taxon>
        <taxon>Luciolinae</taxon>
        <taxon>Aquatica</taxon>
    </lineage>
</organism>
<feature type="transmembrane region" description="Helical" evidence="10">
    <location>
        <begin position="289"/>
        <end position="311"/>
    </location>
</feature>
<evidence type="ECO:0000256" key="5">
    <source>
        <dbReference type="ARBA" id="ARBA00022692"/>
    </source>
</evidence>
<dbReference type="InterPro" id="IPR020846">
    <property type="entry name" value="MFS_dom"/>
</dbReference>
<name>A0AAN7S776_9COLE</name>
<feature type="transmembrane region" description="Helical" evidence="10">
    <location>
        <begin position="168"/>
        <end position="189"/>
    </location>
</feature>
<feature type="transmembrane region" description="Helical" evidence="10">
    <location>
        <begin position="388"/>
        <end position="409"/>
    </location>
</feature>
<dbReference type="InterPro" id="IPR003663">
    <property type="entry name" value="Sugar/inositol_transpt"/>
</dbReference>
<dbReference type="Proteomes" id="UP001353858">
    <property type="component" value="Unassembled WGS sequence"/>
</dbReference>
<dbReference type="SUPFAM" id="SSF103473">
    <property type="entry name" value="MFS general substrate transporter"/>
    <property type="match status" value="1"/>
</dbReference>
<dbReference type="Pfam" id="PF00083">
    <property type="entry name" value="Sugar_tr"/>
    <property type="match status" value="1"/>
</dbReference>
<feature type="transmembrane region" description="Helical" evidence="10">
    <location>
        <begin position="421"/>
        <end position="439"/>
    </location>
</feature>
<dbReference type="NCBIfam" id="TIGR00879">
    <property type="entry name" value="SP"/>
    <property type="match status" value="1"/>
</dbReference>
<dbReference type="GO" id="GO:0005886">
    <property type="term" value="C:plasma membrane"/>
    <property type="evidence" value="ECO:0007669"/>
    <property type="project" value="UniProtKB-SubCell"/>
</dbReference>
<dbReference type="FunFam" id="1.20.1250.20:FF:000218">
    <property type="entry name" value="facilitated trehalose transporter Tret1"/>
    <property type="match status" value="1"/>
</dbReference>
<dbReference type="InterPro" id="IPR005828">
    <property type="entry name" value="MFS_sugar_transport-like"/>
</dbReference>
<dbReference type="EMBL" id="JARPUR010000006">
    <property type="protein sequence ID" value="KAK4874426.1"/>
    <property type="molecule type" value="Genomic_DNA"/>
</dbReference>
<keyword evidence="13" id="KW-1185">Reference proteome</keyword>
<dbReference type="AlphaFoldDB" id="A0AAN7S776"/>
<dbReference type="InterPro" id="IPR050549">
    <property type="entry name" value="MFS_Trehalose_Transporter"/>
</dbReference>
<feature type="transmembrane region" description="Helical" evidence="10">
    <location>
        <begin position="115"/>
        <end position="133"/>
    </location>
</feature>
<reference evidence="13" key="1">
    <citation type="submission" date="2023-01" db="EMBL/GenBank/DDBJ databases">
        <title>Key to firefly adult light organ development and bioluminescence: homeobox transcription factors regulate luciferase expression and transportation to peroxisome.</title>
        <authorList>
            <person name="Fu X."/>
        </authorList>
    </citation>
    <scope>NUCLEOTIDE SEQUENCE [LARGE SCALE GENOMIC DNA]</scope>
</reference>